<organism evidence="1 2">
    <name type="scientific">Iphiclides podalirius</name>
    <name type="common">scarce swallowtail</name>
    <dbReference type="NCBI Taxonomy" id="110791"/>
    <lineage>
        <taxon>Eukaryota</taxon>
        <taxon>Metazoa</taxon>
        <taxon>Ecdysozoa</taxon>
        <taxon>Arthropoda</taxon>
        <taxon>Hexapoda</taxon>
        <taxon>Insecta</taxon>
        <taxon>Pterygota</taxon>
        <taxon>Neoptera</taxon>
        <taxon>Endopterygota</taxon>
        <taxon>Lepidoptera</taxon>
        <taxon>Glossata</taxon>
        <taxon>Ditrysia</taxon>
        <taxon>Papilionoidea</taxon>
        <taxon>Papilionidae</taxon>
        <taxon>Papilioninae</taxon>
        <taxon>Iphiclides</taxon>
    </lineage>
</organism>
<proteinExistence type="predicted"/>
<evidence type="ECO:0000313" key="2">
    <source>
        <dbReference type="Proteomes" id="UP000837857"/>
    </source>
</evidence>
<dbReference type="EMBL" id="OW152824">
    <property type="protein sequence ID" value="CAH2040093.1"/>
    <property type="molecule type" value="Genomic_DNA"/>
</dbReference>
<gene>
    <name evidence="1" type="ORF">IPOD504_LOCUS2274</name>
</gene>
<keyword evidence="2" id="KW-1185">Reference proteome</keyword>
<sequence>MVGGGGVVVAVAVAPRRRRADRSPRASARVDIVRAALRSSAYLCVDSLSAISASARILRIPHAFGAINNLDFGLSAIDCIMMTLLLSRW</sequence>
<name>A0ABN8HUG0_9NEOP</name>
<protein>
    <submittedName>
        <fullName evidence="1">Uncharacterized protein</fullName>
    </submittedName>
</protein>
<accession>A0ABN8HUG0</accession>
<evidence type="ECO:0000313" key="1">
    <source>
        <dbReference type="EMBL" id="CAH2040093.1"/>
    </source>
</evidence>
<reference evidence="1" key="1">
    <citation type="submission" date="2022-03" db="EMBL/GenBank/DDBJ databases">
        <authorList>
            <person name="Martin H S."/>
        </authorList>
    </citation>
    <scope>NUCLEOTIDE SEQUENCE</scope>
</reference>
<feature type="non-terminal residue" evidence="1">
    <location>
        <position position="89"/>
    </location>
</feature>
<dbReference type="Proteomes" id="UP000837857">
    <property type="component" value="Chromosome 12"/>
</dbReference>